<evidence type="ECO:0000256" key="1">
    <source>
        <dbReference type="SAM" id="MobiDB-lite"/>
    </source>
</evidence>
<feature type="compositionally biased region" description="Polar residues" evidence="1">
    <location>
        <begin position="76"/>
        <end position="86"/>
    </location>
</feature>
<name>A0A9D3N8B8_9TELE</name>
<keyword evidence="3" id="KW-1185">Reference proteome</keyword>
<evidence type="ECO:0000313" key="2">
    <source>
        <dbReference type="EMBL" id="KAG7316247.1"/>
    </source>
</evidence>
<comment type="caution">
    <text evidence="2">The sequence shown here is derived from an EMBL/GenBank/DDBJ whole genome shotgun (WGS) entry which is preliminary data.</text>
</comment>
<dbReference type="EMBL" id="JAHKSW010000025">
    <property type="protein sequence ID" value="KAG7316247.1"/>
    <property type="molecule type" value="Genomic_DNA"/>
</dbReference>
<reference evidence="2 3" key="1">
    <citation type="submission" date="2021-06" db="EMBL/GenBank/DDBJ databases">
        <title>Chromosome-level genome assembly of the red-tail catfish (Hemibagrus wyckioides).</title>
        <authorList>
            <person name="Shao F."/>
        </authorList>
    </citation>
    <scope>NUCLEOTIDE SEQUENCE [LARGE SCALE GENOMIC DNA]</scope>
    <source>
        <strain evidence="2">EC202008001</strain>
        <tissue evidence="2">Blood</tissue>
    </source>
</reference>
<organism evidence="2 3">
    <name type="scientific">Hemibagrus wyckioides</name>
    <dbReference type="NCBI Taxonomy" id="337641"/>
    <lineage>
        <taxon>Eukaryota</taxon>
        <taxon>Metazoa</taxon>
        <taxon>Chordata</taxon>
        <taxon>Craniata</taxon>
        <taxon>Vertebrata</taxon>
        <taxon>Euteleostomi</taxon>
        <taxon>Actinopterygii</taxon>
        <taxon>Neopterygii</taxon>
        <taxon>Teleostei</taxon>
        <taxon>Ostariophysi</taxon>
        <taxon>Siluriformes</taxon>
        <taxon>Bagridae</taxon>
        <taxon>Hemibagrus</taxon>
    </lineage>
</organism>
<evidence type="ECO:0000313" key="3">
    <source>
        <dbReference type="Proteomes" id="UP000824219"/>
    </source>
</evidence>
<gene>
    <name evidence="2" type="ORF">KOW79_019788</name>
</gene>
<feature type="region of interest" description="Disordered" evidence="1">
    <location>
        <begin position="1"/>
        <end position="86"/>
    </location>
</feature>
<feature type="compositionally biased region" description="Basic and acidic residues" evidence="1">
    <location>
        <begin position="11"/>
        <end position="26"/>
    </location>
</feature>
<proteinExistence type="predicted"/>
<accession>A0A9D3N8B8</accession>
<dbReference type="AlphaFoldDB" id="A0A9D3N8B8"/>
<sequence>MEYEQSLPTESDEKSGKSLMEERSDSPEPSCVSMKSDNSMESPVKFRGEDPPTVQRISKRKTKITSRTEQDPHQITRLQTGKDSNS</sequence>
<dbReference type="OrthoDB" id="8951038at2759"/>
<protein>
    <submittedName>
        <fullName evidence="2">Uncharacterized protein</fullName>
    </submittedName>
</protein>
<dbReference type="Proteomes" id="UP000824219">
    <property type="component" value="Linkage Group LG25"/>
</dbReference>